<dbReference type="AlphaFoldDB" id="A0A381PFS8"/>
<dbReference type="SMART" id="SM00028">
    <property type="entry name" value="TPR"/>
    <property type="match status" value="7"/>
</dbReference>
<accession>A0A381PFS8</accession>
<dbReference type="PROSITE" id="PS50005">
    <property type="entry name" value="TPR"/>
    <property type="match status" value="3"/>
</dbReference>
<evidence type="ECO:0008006" key="6">
    <source>
        <dbReference type="Google" id="ProtNLM"/>
    </source>
</evidence>
<dbReference type="Pfam" id="PF07719">
    <property type="entry name" value="TPR_2"/>
    <property type="match status" value="1"/>
</dbReference>
<protein>
    <recommendedName>
        <fullName evidence="6">Peptidase C14 caspase catalytic subunit p20</fullName>
    </recommendedName>
</protein>
<keyword evidence="1" id="KW-0677">Repeat</keyword>
<evidence type="ECO:0000256" key="4">
    <source>
        <dbReference type="SAM" id="MobiDB-lite"/>
    </source>
</evidence>
<keyword evidence="3" id="KW-0175">Coiled coil</keyword>
<dbReference type="SUPFAM" id="SSF48452">
    <property type="entry name" value="TPR-like"/>
    <property type="match status" value="3"/>
</dbReference>
<reference evidence="5" key="1">
    <citation type="submission" date="2018-05" db="EMBL/GenBank/DDBJ databases">
        <authorList>
            <person name="Lanie J.A."/>
            <person name="Ng W.-L."/>
            <person name="Kazmierczak K.M."/>
            <person name="Andrzejewski T.M."/>
            <person name="Davidsen T.M."/>
            <person name="Wayne K.J."/>
            <person name="Tettelin H."/>
            <person name="Glass J.I."/>
            <person name="Rusch D."/>
            <person name="Podicherti R."/>
            <person name="Tsui H.-C.T."/>
            <person name="Winkler M.E."/>
        </authorList>
    </citation>
    <scope>NUCLEOTIDE SEQUENCE</scope>
</reference>
<evidence type="ECO:0000313" key="5">
    <source>
        <dbReference type="EMBL" id="SUZ65790.1"/>
    </source>
</evidence>
<keyword evidence="2" id="KW-0802">TPR repeat</keyword>
<dbReference type="PANTHER" id="PTHR44943:SF8">
    <property type="entry name" value="TPR REPEAT-CONTAINING PROTEIN MJ0263"/>
    <property type="match status" value="1"/>
</dbReference>
<proteinExistence type="predicted"/>
<dbReference type="PROSITE" id="PS50293">
    <property type="entry name" value="TPR_REGION"/>
    <property type="match status" value="1"/>
</dbReference>
<dbReference type="Gene3D" id="1.25.40.10">
    <property type="entry name" value="Tetratricopeptide repeat domain"/>
    <property type="match status" value="3"/>
</dbReference>
<feature type="compositionally biased region" description="Acidic residues" evidence="4">
    <location>
        <begin position="175"/>
        <end position="184"/>
    </location>
</feature>
<evidence type="ECO:0000256" key="3">
    <source>
        <dbReference type="SAM" id="Coils"/>
    </source>
</evidence>
<evidence type="ECO:0000256" key="1">
    <source>
        <dbReference type="ARBA" id="ARBA00022737"/>
    </source>
</evidence>
<dbReference type="EMBL" id="UINC01000968">
    <property type="protein sequence ID" value="SUZ65790.1"/>
    <property type="molecule type" value="Genomic_DNA"/>
</dbReference>
<dbReference type="InterPro" id="IPR051685">
    <property type="entry name" value="Ycf3/AcsC/BcsC/TPR_MFPF"/>
</dbReference>
<dbReference type="PANTHER" id="PTHR44943">
    <property type="entry name" value="CELLULOSE SYNTHASE OPERON PROTEIN C"/>
    <property type="match status" value="1"/>
</dbReference>
<dbReference type="InterPro" id="IPR011990">
    <property type="entry name" value="TPR-like_helical_dom_sf"/>
</dbReference>
<evidence type="ECO:0000256" key="2">
    <source>
        <dbReference type="ARBA" id="ARBA00022803"/>
    </source>
</evidence>
<gene>
    <name evidence="5" type="ORF">METZ01_LOCUS18644</name>
</gene>
<feature type="compositionally biased region" description="Basic and acidic residues" evidence="4">
    <location>
        <begin position="185"/>
        <end position="220"/>
    </location>
</feature>
<feature type="coiled-coil region" evidence="3">
    <location>
        <begin position="472"/>
        <end position="520"/>
    </location>
</feature>
<organism evidence="5">
    <name type="scientific">marine metagenome</name>
    <dbReference type="NCBI Taxonomy" id="408172"/>
    <lineage>
        <taxon>unclassified sequences</taxon>
        <taxon>metagenomes</taxon>
        <taxon>ecological metagenomes</taxon>
    </lineage>
</organism>
<sequence length="599" mass="68697">MKILEKFFSTDDPKKELNSILERGKSLLEKNFYDWAAVEFNKALELDPKLAAETVTKLFQEMQGGGNPDGIISLGVNVLKTDPKNVELANLLGNTYRKKHNWNQAKNMYKLCLKHDPDFKNAIYNLAATNAKIEIADGNAVSAIAEFEKMTDFVLPDIQEGLENLVKMQQHFTLDADEESEQQTEDVKEGNEIKEGTKVSADKNVKEDTNTGEKADKKADEEEIEAEGNSIDSEQTFNYIISNLEAESEEESKACFRLGIHCLQTMEGEIAKNVFKRLLMREKDNVDLRCFLVLAISIEGDIDNAIKTFQSILVRNPNHRYSTVNLGLLYKRKGMIQKSRVSFFTTFKLLERSQGNYNIDACLQDADKLFEENRTKKALEIYEPLVPEITSQELLIRIAKLNVDDNSWDEAFELYRRILRKNRQNKEAREGIKTVHTAYLTAAENYLKKNDPKNAAVVIDKALNIAVSKKLLQKAINLNHLLENENRAFELEQMLKSYQNKEIQVEVQAKISLAEEAEKNGKYKSAVRYYEEAIKLDPQNSTLKKLVDLCVRIKRPDLAEKVSDWFVKYQHSVHEKEKAEAREAFKLSKKKEESQQDDN</sequence>
<dbReference type="InterPro" id="IPR013105">
    <property type="entry name" value="TPR_2"/>
</dbReference>
<dbReference type="InterPro" id="IPR019734">
    <property type="entry name" value="TPR_rpt"/>
</dbReference>
<name>A0A381PFS8_9ZZZZ</name>
<feature type="region of interest" description="Disordered" evidence="4">
    <location>
        <begin position="175"/>
        <end position="229"/>
    </location>
</feature>